<evidence type="ECO:0000313" key="1">
    <source>
        <dbReference type="EMBL" id="MFB9907403.1"/>
    </source>
</evidence>
<sequence>MRPPEPPPQHVRAAFGARTALPEPYAGGPAWLCGDVVLKPVFDPSEAAWAAQTLDSLEVDQLRLARPLRSTDGRWVVSGWSATRHIAGQPESRHDEVISVSLRLHAATVELRRPDFLDARKDISALADRMAWGEADSRLVPDLGGRMFAVLVNSRRPTRLRSQLVHGDLFGNVLFAGNAPPGIMDFAPYWRPPEWAAAVIAVDALAWGGADAGLTKRWAHLPEWPQMLLRALLHRLAMHALHPRSTTQTLTGLDRAAQLVLETL</sequence>
<accession>A0ABV6A2L8</accession>
<dbReference type="Proteomes" id="UP001589693">
    <property type="component" value="Unassembled WGS sequence"/>
</dbReference>
<dbReference type="SUPFAM" id="SSF56112">
    <property type="entry name" value="Protein kinase-like (PK-like)"/>
    <property type="match status" value="1"/>
</dbReference>
<dbReference type="NCBIfam" id="TIGR02569">
    <property type="entry name" value="TIGR02569_actnb"/>
    <property type="match status" value="1"/>
</dbReference>
<dbReference type="RefSeq" id="WP_377857445.1">
    <property type="nucleotide sequence ID" value="NZ_JBHLZU010000020.1"/>
</dbReference>
<dbReference type="InterPro" id="IPR011009">
    <property type="entry name" value="Kinase-like_dom_sf"/>
</dbReference>
<keyword evidence="2" id="KW-1185">Reference proteome</keyword>
<evidence type="ECO:0000313" key="2">
    <source>
        <dbReference type="Proteomes" id="UP001589693"/>
    </source>
</evidence>
<gene>
    <name evidence="1" type="ORF">ACFFQA_25990</name>
</gene>
<dbReference type="EMBL" id="JBHLZU010000020">
    <property type="protein sequence ID" value="MFB9907403.1"/>
    <property type="molecule type" value="Genomic_DNA"/>
</dbReference>
<reference evidence="1 2" key="1">
    <citation type="submission" date="2024-09" db="EMBL/GenBank/DDBJ databases">
        <authorList>
            <person name="Sun Q."/>
            <person name="Mori K."/>
        </authorList>
    </citation>
    <scope>NUCLEOTIDE SEQUENCE [LARGE SCALE GENOMIC DNA]</scope>
    <source>
        <strain evidence="1 2">TBRC 7907</strain>
    </source>
</reference>
<comment type="caution">
    <text evidence="1">The sequence shown here is derived from an EMBL/GenBank/DDBJ whole genome shotgun (WGS) entry which is preliminary data.</text>
</comment>
<organism evidence="1 2">
    <name type="scientific">Allokutzneria oryzae</name>
    <dbReference type="NCBI Taxonomy" id="1378989"/>
    <lineage>
        <taxon>Bacteria</taxon>
        <taxon>Bacillati</taxon>
        <taxon>Actinomycetota</taxon>
        <taxon>Actinomycetes</taxon>
        <taxon>Pseudonocardiales</taxon>
        <taxon>Pseudonocardiaceae</taxon>
        <taxon>Allokutzneria</taxon>
    </lineage>
</organism>
<protein>
    <submittedName>
        <fullName evidence="1">TIGR02569 family protein</fullName>
    </submittedName>
</protein>
<name>A0ABV6A2L8_9PSEU</name>
<dbReference type="InterPro" id="IPR013402">
    <property type="entry name" value="CHP02569"/>
</dbReference>
<proteinExistence type="predicted"/>